<dbReference type="Proteomes" id="UP000611723">
    <property type="component" value="Unassembled WGS sequence"/>
</dbReference>
<sequence length="136" mass="15596">MKNPTQPYFHFDGTCREAMTFYQQLFGGDLQLMAINESPMKDQFPKDIQEQILHGSLENGDFRIMASDMCGMGELKQGNSVQINLNCSSEEEINELYKKLPEGGKVVDELNEQFWGALFAMVIDRFGVRWMLSLDK</sequence>
<evidence type="ECO:0000313" key="2">
    <source>
        <dbReference type="EMBL" id="MBK6265154.1"/>
    </source>
</evidence>
<dbReference type="EMBL" id="JAEQBW010000003">
    <property type="protein sequence ID" value="MBK6265154.1"/>
    <property type="molecule type" value="Genomic_DNA"/>
</dbReference>
<protein>
    <submittedName>
        <fullName evidence="2">VOC family protein</fullName>
    </submittedName>
</protein>
<keyword evidence="3" id="KW-1185">Reference proteome</keyword>
<dbReference type="Gene3D" id="3.10.180.10">
    <property type="entry name" value="2,3-Dihydroxybiphenyl 1,2-Dioxygenase, domain 1"/>
    <property type="match status" value="1"/>
</dbReference>
<dbReference type="InterPro" id="IPR028973">
    <property type="entry name" value="PhnB-like"/>
</dbReference>
<dbReference type="CDD" id="cd06588">
    <property type="entry name" value="PhnB_like"/>
    <property type="match status" value="1"/>
</dbReference>
<dbReference type="AlphaFoldDB" id="A0A934WXV1"/>
<proteinExistence type="predicted"/>
<dbReference type="InterPro" id="IPR029068">
    <property type="entry name" value="Glyas_Bleomycin-R_OHBP_Dase"/>
</dbReference>
<dbReference type="SUPFAM" id="SSF54593">
    <property type="entry name" value="Glyoxalase/Bleomycin resistance protein/Dihydroxybiphenyl dioxygenase"/>
    <property type="match status" value="1"/>
</dbReference>
<gene>
    <name evidence="2" type="ORF">JKA74_08900</name>
</gene>
<dbReference type="RefSeq" id="WP_201430832.1">
    <property type="nucleotide sequence ID" value="NZ_JAEQBW010000003.1"/>
</dbReference>
<name>A0A934WXV1_9BACT</name>
<feature type="domain" description="PhnB-like" evidence="1">
    <location>
        <begin position="7"/>
        <end position="131"/>
    </location>
</feature>
<comment type="caution">
    <text evidence="2">The sequence shown here is derived from an EMBL/GenBank/DDBJ whole genome shotgun (WGS) entry which is preliminary data.</text>
</comment>
<organism evidence="2 3">
    <name type="scientific">Marivirga aurantiaca</name>
    <dbReference type="NCBI Taxonomy" id="2802615"/>
    <lineage>
        <taxon>Bacteria</taxon>
        <taxon>Pseudomonadati</taxon>
        <taxon>Bacteroidota</taxon>
        <taxon>Cytophagia</taxon>
        <taxon>Cytophagales</taxon>
        <taxon>Marivirgaceae</taxon>
        <taxon>Marivirga</taxon>
    </lineage>
</organism>
<dbReference type="PANTHER" id="PTHR33990">
    <property type="entry name" value="PROTEIN YJDN-RELATED"/>
    <property type="match status" value="1"/>
</dbReference>
<dbReference type="PANTHER" id="PTHR33990:SF1">
    <property type="entry name" value="PROTEIN YJDN"/>
    <property type="match status" value="1"/>
</dbReference>
<accession>A0A934WXV1</accession>
<evidence type="ECO:0000313" key="3">
    <source>
        <dbReference type="Proteomes" id="UP000611723"/>
    </source>
</evidence>
<evidence type="ECO:0000259" key="1">
    <source>
        <dbReference type="Pfam" id="PF06983"/>
    </source>
</evidence>
<reference evidence="2" key="1">
    <citation type="submission" date="2021-01" db="EMBL/GenBank/DDBJ databases">
        <title>Marivirga aurantiaca sp. nov., isolated from intertidal surface sediments.</title>
        <authorList>
            <person name="Zhang M."/>
        </authorList>
    </citation>
    <scope>NUCLEOTIDE SEQUENCE</scope>
    <source>
        <strain evidence="2">S37H4</strain>
    </source>
</reference>
<dbReference type="Pfam" id="PF06983">
    <property type="entry name" value="3-dmu-9_3-mt"/>
    <property type="match status" value="1"/>
</dbReference>